<sequence>MEKKMRALYALAFGLVILMSSAWHSEAMRRPEAQMILLPCQPFLVGAGPDSPGLPCCLGIQKLIHEASTTKTRRALYQCLKNAASGLDRTTTLDRDKQIPQLCHINDPIPIDPNVDYFHDPNSYRRF</sequence>
<dbReference type="Gene3D" id="1.10.110.10">
    <property type="entry name" value="Plant lipid-transfer and hydrophobic proteins"/>
    <property type="match status" value="1"/>
</dbReference>
<evidence type="ECO:0000313" key="6">
    <source>
        <dbReference type="RefSeq" id="XP_035544567.1"/>
    </source>
</evidence>
<feature type="signal peptide" evidence="3">
    <location>
        <begin position="1"/>
        <end position="27"/>
    </location>
</feature>
<keyword evidence="5" id="KW-1185">Reference proteome</keyword>
<dbReference type="Pfam" id="PF00234">
    <property type="entry name" value="Tryp_alpha_amyl"/>
    <property type="match status" value="1"/>
</dbReference>
<dbReference type="SUPFAM" id="SSF47699">
    <property type="entry name" value="Bifunctional inhibitor/lipid-transfer protein/seed storage 2S albumin"/>
    <property type="match status" value="1"/>
</dbReference>
<dbReference type="InterPro" id="IPR000528">
    <property type="entry name" value="Plant_nsLTP"/>
</dbReference>
<dbReference type="OrthoDB" id="1377674at2759"/>
<evidence type="ECO:0000259" key="4">
    <source>
        <dbReference type="Pfam" id="PF00234"/>
    </source>
</evidence>
<dbReference type="GO" id="GO:0008289">
    <property type="term" value="F:lipid binding"/>
    <property type="evidence" value="ECO:0007669"/>
    <property type="project" value="InterPro"/>
</dbReference>
<accession>A0A6P9EPT1</accession>
<feature type="domain" description="Bifunctional inhibitor/plant lipid transfer protein/seed storage helical" evidence="4">
    <location>
        <begin position="36"/>
        <end position="108"/>
    </location>
</feature>
<evidence type="ECO:0000313" key="5">
    <source>
        <dbReference type="Proteomes" id="UP000235220"/>
    </source>
</evidence>
<feature type="chain" id="PRO_5028139947" evidence="3">
    <location>
        <begin position="28"/>
        <end position="127"/>
    </location>
</feature>
<dbReference type="GO" id="GO:0006869">
    <property type="term" value="P:lipid transport"/>
    <property type="evidence" value="ECO:0007669"/>
    <property type="project" value="InterPro"/>
</dbReference>
<dbReference type="KEGG" id="jre:118347972"/>
<dbReference type="InterPro" id="IPR036312">
    <property type="entry name" value="Bifun_inhib/LTP/seed_sf"/>
</dbReference>
<dbReference type="Proteomes" id="UP000235220">
    <property type="component" value="Chromosome 3"/>
</dbReference>
<protein>
    <submittedName>
        <fullName evidence="6">Non-specific lipid-transfer protein 2-like</fullName>
    </submittedName>
</protein>
<dbReference type="GeneID" id="118347972"/>
<keyword evidence="2" id="KW-1015">Disulfide bond</keyword>
<keyword evidence="3" id="KW-0732">Signal</keyword>
<evidence type="ECO:0000256" key="2">
    <source>
        <dbReference type="ARBA" id="ARBA00023157"/>
    </source>
</evidence>
<gene>
    <name evidence="6" type="primary">LOC118347972</name>
</gene>
<organism evidence="5 6">
    <name type="scientific">Juglans regia</name>
    <name type="common">English walnut</name>
    <dbReference type="NCBI Taxonomy" id="51240"/>
    <lineage>
        <taxon>Eukaryota</taxon>
        <taxon>Viridiplantae</taxon>
        <taxon>Streptophyta</taxon>
        <taxon>Embryophyta</taxon>
        <taxon>Tracheophyta</taxon>
        <taxon>Spermatophyta</taxon>
        <taxon>Magnoliopsida</taxon>
        <taxon>eudicotyledons</taxon>
        <taxon>Gunneridae</taxon>
        <taxon>Pentapetalae</taxon>
        <taxon>rosids</taxon>
        <taxon>fabids</taxon>
        <taxon>Fagales</taxon>
        <taxon>Juglandaceae</taxon>
        <taxon>Juglans</taxon>
    </lineage>
</organism>
<name>A0A6P9EPT1_JUGRE</name>
<proteinExistence type="inferred from homology"/>
<comment type="similarity">
    <text evidence="1">Belongs to the plant LTP family.</text>
</comment>
<dbReference type="AlphaFoldDB" id="A0A6P9EPT1"/>
<dbReference type="RefSeq" id="XP_035544567.1">
    <property type="nucleotide sequence ID" value="XM_035688674.1"/>
</dbReference>
<evidence type="ECO:0000256" key="3">
    <source>
        <dbReference type="SAM" id="SignalP"/>
    </source>
</evidence>
<dbReference type="InterPro" id="IPR016140">
    <property type="entry name" value="Bifunc_inhib/LTP/seed_store"/>
</dbReference>
<dbReference type="CDD" id="cd01960">
    <property type="entry name" value="nsLTP1"/>
    <property type="match status" value="1"/>
</dbReference>
<dbReference type="InParanoid" id="A0A6P9EPT1"/>
<dbReference type="PANTHER" id="PTHR33076">
    <property type="entry name" value="NON-SPECIFIC LIPID-TRANSFER PROTEIN 2-RELATED"/>
    <property type="match status" value="1"/>
</dbReference>
<reference evidence="6" key="1">
    <citation type="submission" date="2025-08" db="UniProtKB">
        <authorList>
            <consortium name="RefSeq"/>
        </authorList>
    </citation>
    <scope>IDENTIFICATION</scope>
    <source>
        <tissue evidence="6">Leaves</tissue>
    </source>
</reference>
<evidence type="ECO:0000256" key="1">
    <source>
        <dbReference type="ARBA" id="ARBA00009748"/>
    </source>
</evidence>